<evidence type="ECO:0000256" key="1">
    <source>
        <dbReference type="SAM" id="Phobius"/>
    </source>
</evidence>
<feature type="transmembrane region" description="Helical" evidence="1">
    <location>
        <begin position="17"/>
        <end position="36"/>
    </location>
</feature>
<dbReference type="Proteomes" id="UP000319483">
    <property type="component" value="Unassembled WGS sequence"/>
</dbReference>
<dbReference type="RefSeq" id="WP_039127450.1">
    <property type="nucleotide sequence ID" value="NZ_CAMLBV010000033.1"/>
</dbReference>
<evidence type="ECO:0000313" key="3">
    <source>
        <dbReference type="Proteomes" id="UP000319483"/>
    </source>
</evidence>
<name>A0A556S8J4_9GAMM</name>
<keyword evidence="1" id="KW-0472">Membrane</keyword>
<reference evidence="2 3" key="1">
    <citation type="submission" date="2019-07" db="EMBL/GenBank/DDBJ databases">
        <title>Gilliamella genomes.</title>
        <authorList>
            <person name="Zheng H."/>
        </authorList>
    </citation>
    <scope>NUCLEOTIDE SEQUENCE [LARGE SCALE GENOMIC DNA]</scope>
    <source>
        <strain evidence="2 3">W8127</strain>
    </source>
</reference>
<evidence type="ECO:0000313" key="2">
    <source>
        <dbReference type="EMBL" id="TSJ97456.1"/>
    </source>
</evidence>
<dbReference type="AlphaFoldDB" id="A0A556S8J4"/>
<accession>A0A556S8J4</accession>
<keyword evidence="1" id="KW-1133">Transmembrane helix</keyword>
<feature type="transmembrane region" description="Helical" evidence="1">
    <location>
        <begin position="42"/>
        <end position="63"/>
    </location>
</feature>
<organism evidence="2 3">
    <name type="scientific">Gilliamella apicola</name>
    <dbReference type="NCBI Taxonomy" id="1196095"/>
    <lineage>
        <taxon>Bacteria</taxon>
        <taxon>Pseudomonadati</taxon>
        <taxon>Pseudomonadota</taxon>
        <taxon>Gammaproteobacteria</taxon>
        <taxon>Orbales</taxon>
        <taxon>Orbaceae</taxon>
        <taxon>Gilliamella</taxon>
    </lineage>
</organism>
<keyword evidence="1" id="KW-0812">Transmembrane</keyword>
<comment type="caution">
    <text evidence="2">The sequence shown here is derived from an EMBL/GenBank/DDBJ whole genome shotgun (WGS) entry which is preliminary data.</text>
</comment>
<protein>
    <submittedName>
        <fullName evidence="2">Uncharacterized protein</fullName>
    </submittedName>
</protein>
<proteinExistence type="predicted"/>
<dbReference type="EMBL" id="VMHM01000017">
    <property type="protein sequence ID" value="TSJ97456.1"/>
    <property type="molecule type" value="Genomic_DNA"/>
</dbReference>
<gene>
    <name evidence="2" type="ORF">FPQ15_12210</name>
</gene>
<sequence length="140" mass="16272">MESQNQNIEQFQARRNVIFLMIVCIIVFFMLLILPIGKNVSLAVPLILLFRAIWQFNMIYISIGDDYITYRPTAPLKGSVSMLFEEISSIDYQKNKVIINYKNKISNKEETVKIPLSVMEDEAKEKLLTTLHTVLKDKEQ</sequence>